<name>A0A2B7YN19_FUSNP</name>
<accession>A0A2B7YN19</accession>
<protein>
    <recommendedName>
        <fullName evidence="3">Helix-turn-helix domain-containing protein</fullName>
    </recommendedName>
</protein>
<proteinExistence type="predicted"/>
<sequence>MEKNSYTVEEAAKLKSRTPQFIREQIKAGKIPGCTATKIGPKNWSYDIPKLAFDNHLRGANVIDVEIIKKVVKEAFKEVLNDLVEKEVERRLAQ</sequence>
<dbReference type="Proteomes" id="UP000222862">
    <property type="component" value="Unassembled WGS sequence"/>
</dbReference>
<evidence type="ECO:0000313" key="1">
    <source>
        <dbReference type="EMBL" id="PGH22449.1"/>
    </source>
</evidence>
<evidence type="ECO:0008006" key="3">
    <source>
        <dbReference type="Google" id="ProtNLM"/>
    </source>
</evidence>
<dbReference type="RefSeq" id="WP_098702517.1">
    <property type="nucleotide sequence ID" value="NZ_NJGI01000001.1"/>
</dbReference>
<dbReference type="AlphaFoldDB" id="A0A2B7YN19"/>
<dbReference type="EMBL" id="NJGI01000001">
    <property type="protein sequence ID" value="PGH22449.1"/>
    <property type="molecule type" value="Genomic_DNA"/>
</dbReference>
<comment type="caution">
    <text evidence="1">The sequence shown here is derived from an EMBL/GenBank/DDBJ whole genome shotgun (WGS) entry which is preliminary data.</text>
</comment>
<gene>
    <name evidence="1" type="ORF">RN96_04745</name>
</gene>
<reference evidence="1 2" key="1">
    <citation type="submission" date="2017-06" db="EMBL/GenBank/DDBJ databases">
        <title>Genome sequencing of Fusobacterium nucleatum subsp. polymorphum KCOM 1232 (=ChDC F37).</title>
        <authorList>
            <person name="Kook J.-K."/>
            <person name="Park S.-N."/>
            <person name="Lim Y.K."/>
            <person name="Roh H."/>
        </authorList>
    </citation>
    <scope>NUCLEOTIDE SEQUENCE [LARGE SCALE GENOMIC DNA]</scope>
    <source>
        <strain evidence="2">KCOM 1232 ( ChDC F37)</strain>
    </source>
</reference>
<evidence type="ECO:0000313" key="2">
    <source>
        <dbReference type="Proteomes" id="UP000222862"/>
    </source>
</evidence>
<organism evidence="1 2">
    <name type="scientific">Fusobacterium nucleatum subsp. polymorphum</name>
    <name type="common">Fusobacterium polymorphum</name>
    <dbReference type="NCBI Taxonomy" id="76857"/>
    <lineage>
        <taxon>Bacteria</taxon>
        <taxon>Fusobacteriati</taxon>
        <taxon>Fusobacteriota</taxon>
        <taxon>Fusobacteriia</taxon>
        <taxon>Fusobacteriales</taxon>
        <taxon>Fusobacteriaceae</taxon>
        <taxon>Fusobacterium</taxon>
    </lineage>
</organism>